<dbReference type="Gene3D" id="2.60.40.10">
    <property type="entry name" value="Immunoglobulins"/>
    <property type="match status" value="2"/>
</dbReference>
<protein>
    <recommendedName>
        <fullName evidence="2">Ig-like domain-containing protein</fullName>
    </recommendedName>
</protein>
<accession>A0A3P9Q083</accession>
<dbReference type="PANTHER" id="PTHR47633">
    <property type="entry name" value="IMMUNOGLOBULIN"/>
    <property type="match status" value="1"/>
</dbReference>
<dbReference type="InterPro" id="IPR036179">
    <property type="entry name" value="Ig-like_dom_sf"/>
</dbReference>
<dbReference type="GO" id="GO:0003007">
    <property type="term" value="P:heart morphogenesis"/>
    <property type="evidence" value="ECO:0007669"/>
    <property type="project" value="UniProtKB-ARBA"/>
</dbReference>
<feature type="domain" description="Ig-like" evidence="2">
    <location>
        <begin position="9"/>
        <end position="95"/>
    </location>
</feature>
<dbReference type="Ensembl" id="ENSPRET00000027720.1">
    <property type="protein sequence ID" value="ENSPREP00000027424.1"/>
    <property type="gene ID" value="ENSPREG00000018544.1"/>
</dbReference>
<dbReference type="AlphaFoldDB" id="A0A3P9Q083"/>
<reference evidence="4" key="1">
    <citation type="submission" date="2013-11" db="EMBL/GenBank/DDBJ databases">
        <title>The genomic landscape of the Guanapo guppy.</title>
        <authorList>
            <person name="Kuenstner A."/>
            <person name="Dreyer C."/>
        </authorList>
    </citation>
    <scope>NUCLEOTIDE SEQUENCE</scope>
    <source>
        <strain evidence="4">Guanapo</strain>
    </source>
</reference>
<keyword evidence="4" id="KW-1185">Reference proteome</keyword>
<dbReference type="InterPro" id="IPR007110">
    <property type="entry name" value="Ig-like_dom"/>
</dbReference>
<dbReference type="InterPro" id="IPR013098">
    <property type="entry name" value="Ig_I-set"/>
</dbReference>
<evidence type="ECO:0000313" key="4">
    <source>
        <dbReference type="Proteomes" id="UP000242638"/>
    </source>
</evidence>
<evidence type="ECO:0000256" key="1">
    <source>
        <dbReference type="ARBA" id="ARBA00023319"/>
    </source>
</evidence>
<reference evidence="3" key="2">
    <citation type="submission" date="2025-08" db="UniProtKB">
        <authorList>
            <consortium name="Ensembl"/>
        </authorList>
    </citation>
    <scope>IDENTIFICATION</scope>
    <source>
        <strain evidence="3">Guanapo</strain>
    </source>
</reference>
<dbReference type="PROSITE" id="PS50835">
    <property type="entry name" value="IG_LIKE"/>
    <property type="match status" value="2"/>
</dbReference>
<reference evidence="3" key="3">
    <citation type="submission" date="2025-09" db="UniProtKB">
        <authorList>
            <consortium name="Ensembl"/>
        </authorList>
    </citation>
    <scope>IDENTIFICATION</scope>
    <source>
        <strain evidence="3">Guanapo</strain>
    </source>
</reference>
<dbReference type="STRING" id="8081.ENSPREP00000027424"/>
<dbReference type="GeneTree" id="ENSGT01110000267173"/>
<dbReference type="InterPro" id="IPR003598">
    <property type="entry name" value="Ig_sub2"/>
</dbReference>
<dbReference type="InterPro" id="IPR013783">
    <property type="entry name" value="Ig-like_fold"/>
</dbReference>
<dbReference type="SMART" id="SM00408">
    <property type="entry name" value="IGc2"/>
    <property type="match status" value="2"/>
</dbReference>
<dbReference type="InterPro" id="IPR003599">
    <property type="entry name" value="Ig_sub"/>
</dbReference>
<dbReference type="Bgee" id="ENSPREG00000018544">
    <property type="expression patterns" value="Expressed in head"/>
</dbReference>
<dbReference type="Proteomes" id="UP000242638">
    <property type="component" value="Unassembled WGS sequence"/>
</dbReference>
<proteinExistence type="predicted"/>
<organism evidence="3 4">
    <name type="scientific">Poecilia reticulata</name>
    <name type="common">Guppy</name>
    <name type="synonym">Acanthophacelus reticulatus</name>
    <dbReference type="NCBI Taxonomy" id="8081"/>
    <lineage>
        <taxon>Eukaryota</taxon>
        <taxon>Metazoa</taxon>
        <taxon>Chordata</taxon>
        <taxon>Craniata</taxon>
        <taxon>Vertebrata</taxon>
        <taxon>Euteleostomi</taxon>
        <taxon>Actinopterygii</taxon>
        <taxon>Neopterygii</taxon>
        <taxon>Teleostei</taxon>
        <taxon>Neoteleostei</taxon>
        <taxon>Acanthomorphata</taxon>
        <taxon>Ovalentaria</taxon>
        <taxon>Atherinomorphae</taxon>
        <taxon>Cyprinodontiformes</taxon>
        <taxon>Poeciliidae</taxon>
        <taxon>Poeciliinae</taxon>
        <taxon>Poecilia</taxon>
    </lineage>
</organism>
<name>A0A3P9Q083_POERE</name>
<dbReference type="GO" id="GO:0055013">
    <property type="term" value="P:cardiac muscle cell development"/>
    <property type="evidence" value="ECO:0007669"/>
    <property type="project" value="UniProtKB-ARBA"/>
</dbReference>
<evidence type="ECO:0000313" key="3">
    <source>
        <dbReference type="Ensembl" id="ENSPREP00000027424.1"/>
    </source>
</evidence>
<dbReference type="SUPFAM" id="SSF48726">
    <property type="entry name" value="Immunoglobulin"/>
    <property type="match status" value="2"/>
</dbReference>
<sequence length="219" mass="24059">CISFRFYLPRIKLSPREVTVGDSIEMECHMTGSTPIKVTWSKDHKDIRSGGNYKISCVENTAHLTILKADKGDTGKYFCHASNDMGKDSCSTDISVKGILHIEDMEGKLVKIEGRVSGSQPVSVSWFKDGKEIHSSDKYDISFKSNVAVLCIKSSQVTDSGRYSCQASNEAGRASCDVTVGILGGSAPTKKLDNLFFIEEPKSVHVTESKTLKVEKRNL</sequence>
<feature type="domain" description="Ig-like" evidence="2">
    <location>
        <begin position="106"/>
        <end position="181"/>
    </location>
</feature>
<dbReference type="PANTHER" id="PTHR47633:SF4">
    <property type="entry name" value="MYOPALLADIN ISOFORM X1"/>
    <property type="match status" value="1"/>
</dbReference>
<dbReference type="FunFam" id="2.60.40.10:FF:000022">
    <property type="entry name" value="Cardiac titin"/>
    <property type="match status" value="1"/>
</dbReference>
<dbReference type="OMA" id="GHRYKVQ"/>
<evidence type="ECO:0000259" key="2">
    <source>
        <dbReference type="PROSITE" id="PS50835"/>
    </source>
</evidence>
<dbReference type="Pfam" id="PF07679">
    <property type="entry name" value="I-set"/>
    <property type="match status" value="2"/>
</dbReference>
<dbReference type="SMART" id="SM00409">
    <property type="entry name" value="IG"/>
    <property type="match status" value="2"/>
</dbReference>
<dbReference type="FunFam" id="2.60.40.10:FF:000107">
    <property type="entry name" value="Myosin, light chain kinase a"/>
    <property type="match status" value="1"/>
</dbReference>
<keyword evidence="1" id="KW-0393">Immunoglobulin domain</keyword>